<organism evidence="4 5">
    <name type="scientific">Streptomyces griseorubens</name>
    <dbReference type="NCBI Taxonomy" id="66897"/>
    <lineage>
        <taxon>Bacteria</taxon>
        <taxon>Bacillati</taxon>
        <taxon>Actinomycetota</taxon>
        <taxon>Actinomycetes</taxon>
        <taxon>Kitasatosporales</taxon>
        <taxon>Streptomycetaceae</taxon>
        <taxon>Streptomyces</taxon>
        <taxon>Streptomyces althioticus group</taxon>
    </lineage>
</organism>
<dbReference type="InterPro" id="IPR054491">
    <property type="entry name" value="MGH1-like_GH"/>
</dbReference>
<dbReference type="Proteomes" id="UP000027632">
    <property type="component" value="Unassembled WGS sequence"/>
</dbReference>
<evidence type="ECO:0000259" key="2">
    <source>
        <dbReference type="Pfam" id="PF14742"/>
    </source>
</evidence>
<feature type="domain" description="Mannosylglycerate hydrolase MGH1-like glycoside hydrolase" evidence="3">
    <location>
        <begin position="435"/>
        <end position="589"/>
    </location>
</feature>
<dbReference type="EMBL" id="JJMG01000236">
    <property type="protein sequence ID" value="KEG38199.1"/>
    <property type="molecule type" value="Genomic_DNA"/>
</dbReference>
<dbReference type="Gene3D" id="1.50.10.10">
    <property type="match status" value="1"/>
</dbReference>
<accession>A0ABR4SSM8</accession>
<name>A0ABR4SSM8_9ACTN</name>
<proteinExistence type="predicted"/>
<feature type="domain" description="Putative glycogen debranching enzyme N-terminal" evidence="2">
    <location>
        <begin position="10"/>
        <end position="207"/>
    </location>
</feature>
<feature type="region of interest" description="Disordered" evidence="1">
    <location>
        <begin position="214"/>
        <end position="239"/>
    </location>
</feature>
<dbReference type="InterPro" id="IPR012341">
    <property type="entry name" value="6hp_glycosidase-like_sf"/>
</dbReference>
<dbReference type="SUPFAM" id="SSF48208">
    <property type="entry name" value="Six-hairpin glycosidases"/>
    <property type="match status" value="1"/>
</dbReference>
<keyword evidence="4" id="KW-0808">Transferase</keyword>
<keyword evidence="5" id="KW-1185">Reference proteome</keyword>
<keyword evidence="4" id="KW-0032">Aminotransferase</keyword>
<sequence>MTETTGRVQLVRDGTLARLGPAGDIDGVGGTAPDGLFAHDARHLSRWQLRVAGAAPVTLRPAEEDPAGASSVSVLTPPGTREAPPAYTVFRDQSVTGGILTERLTFVSNLPEPVTAELELTADADFADLFELRADRRTYERRGAEYSSQPVHGGVRFDHRRDDWHARTVVECAPAPDSVRETPDGGTARTLGWRLALEPHGRAELRLIVHARPHAPVPPVPRKPARTRQAPGPGASDLDRAFDQGMTDLDLLTVHAAGVDGEDLAVPAAGSPWFLTLFGRDSLLTSHFLLPYAPGTAAATLSALAATQGQTYDAFRGEQPGRIVHEVRKGELAHFRQIPYGRYYGTVDATPLFLVLLHAHHETTGDRTLAARLEQHARRAVDWMLTDGGLEERGYLVYTPDPGGLLNQNWKDSPGSICFADGTVAEGPLAVSEVQGYAYDALLRTARLARDVWDDEDYARRLDDLAAGLRERFLRDFWMPEAGFPALALDGEGRQADALGSDAGHLLWSGILDEERARATGRRLLEPDFFSGWAVRTLASGQAPYHPLSYHCGSAWPHDNALIALGLARYGLGDEVRALVDGLAAAAARCGYRLPEVFAGYGRADAPAPVPYPHSCSPQAWAAATPAALRTALGQV</sequence>
<dbReference type="Pfam" id="PF14742">
    <property type="entry name" value="GDE_N_bis"/>
    <property type="match status" value="1"/>
</dbReference>
<dbReference type="RefSeq" id="WP_037643353.1">
    <property type="nucleotide sequence ID" value="NZ_KL503830.1"/>
</dbReference>
<dbReference type="InterPro" id="IPR008928">
    <property type="entry name" value="6-hairpin_glycosidase_sf"/>
</dbReference>
<dbReference type="GO" id="GO:0008483">
    <property type="term" value="F:transaminase activity"/>
    <property type="evidence" value="ECO:0007669"/>
    <property type="project" value="UniProtKB-KW"/>
</dbReference>
<evidence type="ECO:0000313" key="4">
    <source>
        <dbReference type="EMBL" id="KEG38199.1"/>
    </source>
</evidence>
<evidence type="ECO:0000256" key="1">
    <source>
        <dbReference type="SAM" id="MobiDB-lite"/>
    </source>
</evidence>
<feature type="region of interest" description="Disordered" evidence="1">
    <location>
        <begin position="62"/>
        <end position="85"/>
    </location>
</feature>
<comment type="caution">
    <text evidence="4">The sequence shown here is derived from an EMBL/GenBank/DDBJ whole genome shotgun (WGS) entry which is preliminary data.</text>
</comment>
<evidence type="ECO:0000313" key="5">
    <source>
        <dbReference type="Proteomes" id="UP000027632"/>
    </source>
</evidence>
<gene>
    <name evidence="4" type="ORF">DJ64_23000</name>
</gene>
<evidence type="ECO:0000259" key="3">
    <source>
        <dbReference type="Pfam" id="PF22422"/>
    </source>
</evidence>
<protein>
    <submittedName>
        <fullName evidence="4">Aminotransferase</fullName>
    </submittedName>
</protein>
<dbReference type="Pfam" id="PF22422">
    <property type="entry name" value="MGH1-like_GH"/>
    <property type="match status" value="1"/>
</dbReference>
<reference evidence="4 5" key="1">
    <citation type="submission" date="2014-04" db="EMBL/GenBank/DDBJ databases">
        <title>Draft genome sequence of the novel Streptomyces griseorubens JSD-1 playing a role in carbon and nitrogen cycle.</title>
        <authorList>
            <consortium name="Shanghai Jiao Tong University"/>
            <person name="Feng H."/>
            <person name="Sun Y."/>
            <person name="Zhi Y."/>
            <person name="Mao L."/>
            <person name="Luo Y."/>
            <person name="Wei X."/>
            <person name="Zhou P."/>
        </authorList>
    </citation>
    <scope>NUCLEOTIDE SEQUENCE [LARGE SCALE GENOMIC DNA]</scope>
    <source>
        <strain evidence="4 5">JSD-1</strain>
    </source>
</reference>
<dbReference type="InterPro" id="IPR032856">
    <property type="entry name" value="GDE_N_bis"/>
</dbReference>